<sequence length="94" mass="10495">MPEVHFEIAWPDGSTEVCYSPSAVIKKYFQVGESYSLEDFVARCSEALNSGSERVKAKYGRPCGLALGQLEQIEAKAKTYQDDPSQTVQLIQFK</sequence>
<reference evidence="1" key="1">
    <citation type="submission" date="2019-08" db="EMBL/GenBank/DDBJ databases">
        <title>Carotenoids and Carotenoid Binding Proteins in the Halophilic Cyanobacterium Euhalothece sp. ZM00.</title>
        <authorList>
            <person name="Cho S.M."/>
            <person name="Song J.Y."/>
            <person name="Park Y.-I."/>
        </authorList>
    </citation>
    <scope>NUCLEOTIDE SEQUENCE [LARGE SCALE GENOMIC DNA]</scope>
    <source>
        <strain evidence="1">Z-M001</strain>
    </source>
</reference>
<dbReference type="KEGG" id="enn:FRE64_12370"/>
<dbReference type="InterPro" id="IPR023846">
    <property type="entry name" value="CHP04042_MSMEG0570"/>
</dbReference>
<gene>
    <name evidence="1" type="ORF">FRE64_12370</name>
</gene>
<accession>A0A5B8NQX4</accession>
<evidence type="ECO:0000313" key="1">
    <source>
        <dbReference type="EMBL" id="QDZ40679.1"/>
    </source>
</evidence>
<evidence type="ECO:0000313" key="2">
    <source>
        <dbReference type="Proteomes" id="UP000318453"/>
    </source>
</evidence>
<name>A0A5B8NQX4_9CHRO</name>
<dbReference type="NCBIfam" id="TIGR04042">
    <property type="entry name" value="MSMEG_0570_fam"/>
    <property type="match status" value="1"/>
</dbReference>
<proteinExistence type="predicted"/>
<dbReference type="Proteomes" id="UP000318453">
    <property type="component" value="Chromosome"/>
</dbReference>
<dbReference type="AlphaFoldDB" id="A0A5B8NQX4"/>
<keyword evidence="2" id="KW-1185">Reference proteome</keyword>
<dbReference type="EMBL" id="CP042326">
    <property type="protein sequence ID" value="QDZ40679.1"/>
    <property type="molecule type" value="Genomic_DNA"/>
</dbReference>
<protein>
    <submittedName>
        <fullName evidence="1">MSMEG_0570 family nitrogen starvation response protein</fullName>
    </submittedName>
</protein>
<organism evidence="1 2">
    <name type="scientific">Euhalothece natronophila Z-M001</name>
    <dbReference type="NCBI Taxonomy" id="522448"/>
    <lineage>
        <taxon>Bacteria</taxon>
        <taxon>Bacillati</taxon>
        <taxon>Cyanobacteriota</taxon>
        <taxon>Cyanophyceae</taxon>
        <taxon>Oscillatoriophycideae</taxon>
        <taxon>Chroococcales</taxon>
        <taxon>Halothecacae</taxon>
        <taxon>Halothece cluster</taxon>
        <taxon>Euhalothece</taxon>
    </lineage>
</organism>
<dbReference type="OrthoDB" id="195104at2"/>
<dbReference type="RefSeq" id="WP_146296525.1">
    <property type="nucleotide sequence ID" value="NZ_CP042326.1"/>
</dbReference>